<organism evidence="1 2">
    <name type="scientific">Mycena alexandri</name>
    <dbReference type="NCBI Taxonomy" id="1745969"/>
    <lineage>
        <taxon>Eukaryota</taxon>
        <taxon>Fungi</taxon>
        <taxon>Dikarya</taxon>
        <taxon>Basidiomycota</taxon>
        <taxon>Agaricomycotina</taxon>
        <taxon>Agaricomycetes</taxon>
        <taxon>Agaricomycetidae</taxon>
        <taxon>Agaricales</taxon>
        <taxon>Marasmiineae</taxon>
        <taxon>Mycenaceae</taxon>
        <taxon>Mycena</taxon>
    </lineage>
</organism>
<proteinExistence type="predicted"/>
<comment type="caution">
    <text evidence="1">The sequence shown here is derived from an EMBL/GenBank/DDBJ whole genome shotgun (WGS) entry which is preliminary data.</text>
</comment>
<evidence type="ECO:0000313" key="2">
    <source>
        <dbReference type="Proteomes" id="UP001218188"/>
    </source>
</evidence>
<gene>
    <name evidence="1" type="ORF">C8F04DRAFT_403307</name>
</gene>
<name>A0AAD6T0P5_9AGAR</name>
<keyword evidence="2" id="KW-1185">Reference proteome</keyword>
<reference evidence="1" key="1">
    <citation type="submission" date="2023-03" db="EMBL/GenBank/DDBJ databases">
        <title>Massive genome expansion in bonnet fungi (Mycena s.s.) driven by repeated elements and novel gene families across ecological guilds.</title>
        <authorList>
            <consortium name="Lawrence Berkeley National Laboratory"/>
            <person name="Harder C.B."/>
            <person name="Miyauchi S."/>
            <person name="Viragh M."/>
            <person name="Kuo A."/>
            <person name="Thoen E."/>
            <person name="Andreopoulos B."/>
            <person name="Lu D."/>
            <person name="Skrede I."/>
            <person name="Drula E."/>
            <person name="Henrissat B."/>
            <person name="Morin E."/>
            <person name="Kohler A."/>
            <person name="Barry K."/>
            <person name="LaButti K."/>
            <person name="Morin E."/>
            <person name="Salamov A."/>
            <person name="Lipzen A."/>
            <person name="Mereny Z."/>
            <person name="Hegedus B."/>
            <person name="Baldrian P."/>
            <person name="Stursova M."/>
            <person name="Weitz H."/>
            <person name="Taylor A."/>
            <person name="Grigoriev I.V."/>
            <person name="Nagy L.G."/>
            <person name="Martin F."/>
            <person name="Kauserud H."/>
        </authorList>
    </citation>
    <scope>NUCLEOTIDE SEQUENCE</scope>
    <source>
        <strain evidence="1">CBHHK200</strain>
    </source>
</reference>
<accession>A0AAD6T0P5</accession>
<protein>
    <submittedName>
        <fullName evidence="1">Uncharacterized protein</fullName>
    </submittedName>
</protein>
<dbReference type="AlphaFoldDB" id="A0AAD6T0P5"/>
<dbReference type="Proteomes" id="UP001218188">
    <property type="component" value="Unassembled WGS sequence"/>
</dbReference>
<sequence length="244" mass="27314">MKPTRVRRRRWVDHLFVEWCVSFPLSFEFLLLRWTSCALRDDTIFDALSARRSSLGWIYIGACSTPHCRVRTTPFITATQPADYPSRRPSHITSLPAASHLRRYSDFPRTTQRGSALTHALRGRRVAGCILLVIARVGAQKECAVSQAGRRELAFIAGFIAAVNVHTCSRGLSLAPGGPSPISLDFSVQALICPGFSLFKNWATARSLRFAFSFFFKFFTGTLRAFHTHRTLVLLGRRVSHAGT</sequence>
<dbReference type="EMBL" id="JARJCM010000036">
    <property type="protein sequence ID" value="KAJ7037621.1"/>
    <property type="molecule type" value="Genomic_DNA"/>
</dbReference>
<evidence type="ECO:0000313" key="1">
    <source>
        <dbReference type="EMBL" id="KAJ7037621.1"/>
    </source>
</evidence>